<dbReference type="HOGENOM" id="CLU_3174857_0_0_6"/>
<gene>
    <name evidence="1" type="ORF">XBFM1_1200002</name>
</gene>
<dbReference type="AlphaFoldDB" id="A0A077NLU3"/>
<comment type="caution">
    <text evidence="1">The sequence shown here is derived from an EMBL/GenBank/DDBJ whole genome shotgun (WGS) entry which is preliminary data.</text>
</comment>
<proteinExistence type="predicted"/>
<name>A0A077NLU3_XENBV</name>
<reference evidence="1" key="1">
    <citation type="submission" date="2013-07" db="EMBL/GenBank/DDBJ databases">
        <title>Sub-species coevolution in mutualistic symbiosis.</title>
        <authorList>
            <person name="Murfin K."/>
            <person name="Klassen J."/>
            <person name="Lee M."/>
            <person name="Forst S."/>
            <person name="Stock P."/>
            <person name="Goodrich-Blair H."/>
        </authorList>
    </citation>
    <scope>NUCLEOTIDE SEQUENCE [LARGE SCALE GENOMIC DNA]</scope>
    <source>
        <strain evidence="1">Feltiae Moldova</strain>
    </source>
</reference>
<dbReference type="Proteomes" id="UP000028487">
    <property type="component" value="Unassembled WGS sequence"/>
</dbReference>
<dbReference type="EMBL" id="CBSV010000025">
    <property type="protein sequence ID" value="CDG99810.1"/>
    <property type="molecule type" value="Genomic_DNA"/>
</dbReference>
<accession>A0A077NLU3</accession>
<organism evidence="1">
    <name type="scientific">Xenorhabdus bovienii str. feltiae Moldova</name>
    <dbReference type="NCBI Taxonomy" id="1398200"/>
    <lineage>
        <taxon>Bacteria</taxon>
        <taxon>Pseudomonadati</taxon>
        <taxon>Pseudomonadota</taxon>
        <taxon>Gammaproteobacteria</taxon>
        <taxon>Enterobacterales</taxon>
        <taxon>Morganellaceae</taxon>
        <taxon>Xenorhabdus</taxon>
    </lineage>
</organism>
<protein>
    <submittedName>
        <fullName evidence="1">Uncharacterized protein</fullName>
    </submittedName>
</protein>
<sequence length="47" mass="5277">MCGISHEYIPDGKLKTGRVDCPFCIEIARVVFESCSRDELGDSKNEQ</sequence>
<evidence type="ECO:0000313" key="1">
    <source>
        <dbReference type="EMBL" id="CDG99810.1"/>
    </source>
</evidence>